<dbReference type="EMBL" id="DXGE01000034">
    <property type="protein sequence ID" value="HIW86439.1"/>
    <property type="molecule type" value="Genomic_DNA"/>
</dbReference>
<keyword evidence="1" id="KW-0812">Transmembrane</keyword>
<dbReference type="AlphaFoldDB" id="A0A9D1REX5"/>
<feature type="transmembrane region" description="Helical" evidence="1">
    <location>
        <begin position="98"/>
        <end position="118"/>
    </location>
</feature>
<proteinExistence type="predicted"/>
<accession>A0A9D1REX5</accession>
<feature type="transmembrane region" description="Helical" evidence="1">
    <location>
        <begin position="20"/>
        <end position="46"/>
    </location>
</feature>
<organism evidence="2 3">
    <name type="scientific">Candidatus Eubacterium faecipullorum</name>
    <dbReference type="NCBI Taxonomy" id="2838571"/>
    <lineage>
        <taxon>Bacteria</taxon>
        <taxon>Bacillati</taxon>
        <taxon>Bacillota</taxon>
        <taxon>Clostridia</taxon>
        <taxon>Eubacteriales</taxon>
        <taxon>Eubacteriaceae</taxon>
        <taxon>Eubacterium</taxon>
    </lineage>
</organism>
<gene>
    <name evidence="2" type="ORF">IAA48_08090</name>
</gene>
<feature type="transmembrane region" description="Helical" evidence="1">
    <location>
        <begin position="66"/>
        <end position="86"/>
    </location>
</feature>
<keyword evidence="1" id="KW-1133">Transmembrane helix</keyword>
<evidence type="ECO:0000313" key="2">
    <source>
        <dbReference type="EMBL" id="HIW86439.1"/>
    </source>
</evidence>
<protein>
    <recommendedName>
        <fullName evidence="4">GtrA-like protein domain-containing protein</fullName>
    </recommendedName>
</protein>
<keyword evidence="1" id="KW-0472">Membrane</keyword>
<comment type="caution">
    <text evidence="2">The sequence shown here is derived from an EMBL/GenBank/DDBJ whole genome shotgun (WGS) entry which is preliminary data.</text>
</comment>
<feature type="transmembrane region" description="Helical" evidence="1">
    <location>
        <begin position="138"/>
        <end position="156"/>
    </location>
</feature>
<dbReference type="Proteomes" id="UP000824205">
    <property type="component" value="Unassembled WGS sequence"/>
</dbReference>
<reference evidence="2" key="1">
    <citation type="journal article" date="2021" name="PeerJ">
        <title>Extensive microbial diversity within the chicken gut microbiome revealed by metagenomics and culture.</title>
        <authorList>
            <person name="Gilroy R."/>
            <person name="Ravi A."/>
            <person name="Getino M."/>
            <person name="Pursley I."/>
            <person name="Horton D.L."/>
            <person name="Alikhan N.F."/>
            <person name="Baker D."/>
            <person name="Gharbi K."/>
            <person name="Hall N."/>
            <person name="Watson M."/>
            <person name="Adriaenssens E.M."/>
            <person name="Foster-Nyarko E."/>
            <person name="Jarju S."/>
            <person name="Secka A."/>
            <person name="Antonio M."/>
            <person name="Oren A."/>
            <person name="Chaudhuri R.R."/>
            <person name="La Ragione R."/>
            <person name="Hildebrand F."/>
            <person name="Pallen M.J."/>
        </authorList>
    </citation>
    <scope>NUCLEOTIDE SEQUENCE</scope>
    <source>
        <strain evidence="2">421</strain>
    </source>
</reference>
<sequence length="166" mass="18778">MKRLKTFAAGHRELWKFIKFNISVLVTSALDIAVYMLLLYVVFAPLNSSPLPQNAVLSMLGIRYEGYLYSYLISTTAGYVAAYLINRKITFHSNVNPVYSSFLYLLLAVFNIFVSSWLGSAAGSFMAAADISNPVTEIISKFIIINIPTLWTYPAERYIIQIKQER</sequence>
<reference evidence="2" key="2">
    <citation type="submission" date="2021-04" db="EMBL/GenBank/DDBJ databases">
        <authorList>
            <person name="Gilroy R."/>
        </authorList>
    </citation>
    <scope>NUCLEOTIDE SEQUENCE</scope>
    <source>
        <strain evidence="2">421</strain>
    </source>
</reference>
<evidence type="ECO:0008006" key="4">
    <source>
        <dbReference type="Google" id="ProtNLM"/>
    </source>
</evidence>
<name>A0A9D1REX5_9FIRM</name>
<evidence type="ECO:0000256" key="1">
    <source>
        <dbReference type="SAM" id="Phobius"/>
    </source>
</evidence>
<evidence type="ECO:0000313" key="3">
    <source>
        <dbReference type="Proteomes" id="UP000824205"/>
    </source>
</evidence>